<organism evidence="7">
    <name type="scientific">Tanacetum cinerariifolium</name>
    <name type="common">Dalmatian daisy</name>
    <name type="synonym">Chrysanthemum cinerariifolium</name>
    <dbReference type="NCBI Taxonomy" id="118510"/>
    <lineage>
        <taxon>Eukaryota</taxon>
        <taxon>Viridiplantae</taxon>
        <taxon>Streptophyta</taxon>
        <taxon>Embryophyta</taxon>
        <taxon>Tracheophyta</taxon>
        <taxon>Spermatophyta</taxon>
        <taxon>Magnoliopsida</taxon>
        <taxon>eudicotyledons</taxon>
        <taxon>Gunneridae</taxon>
        <taxon>Pentapetalae</taxon>
        <taxon>asterids</taxon>
        <taxon>campanulids</taxon>
        <taxon>Asterales</taxon>
        <taxon>Asteraceae</taxon>
        <taxon>Asteroideae</taxon>
        <taxon>Anthemideae</taxon>
        <taxon>Anthemidinae</taxon>
        <taxon>Tanacetum</taxon>
    </lineage>
</organism>
<accession>A0A699H0C0</accession>
<dbReference type="EMBL" id="BKCJ010083045">
    <property type="protein sequence ID" value="GEW97423.1"/>
    <property type="molecule type" value="Genomic_DNA"/>
</dbReference>
<dbReference type="PANTHER" id="PTHR12547">
    <property type="entry name" value="CCCH ZINC FINGER/TIS11-RELATED"/>
    <property type="match status" value="1"/>
</dbReference>
<comment type="caution">
    <text evidence="7">The sequence shown here is derived from an EMBL/GenBank/DDBJ whole genome shotgun (WGS) entry which is preliminary data.</text>
</comment>
<sequence>NKTSVVVDVMNGNELKEFRKMKMTWKKTTLCHKWMASGSCPYGTHCLYAHGVSEMRKGSREWLVKTCKEKWMGNDGNLCARIEARLVVFMLIGSMIHRLTCSFTTE</sequence>
<evidence type="ECO:0000256" key="1">
    <source>
        <dbReference type="ARBA" id="ARBA00022723"/>
    </source>
</evidence>
<feature type="non-terminal residue" evidence="7">
    <location>
        <position position="1"/>
    </location>
</feature>
<dbReference type="PANTHER" id="PTHR12547:SF18">
    <property type="entry name" value="PROTEIN TIS11"/>
    <property type="match status" value="1"/>
</dbReference>
<gene>
    <name evidence="7" type="ORF">Tci_269399</name>
</gene>
<dbReference type="InterPro" id="IPR036855">
    <property type="entry name" value="Znf_CCCH_sf"/>
</dbReference>
<dbReference type="InterPro" id="IPR000571">
    <property type="entry name" value="Znf_CCCH"/>
</dbReference>
<dbReference type="InterPro" id="IPR045877">
    <property type="entry name" value="ZFP36-like"/>
</dbReference>
<proteinExistence type="predicted"/>
<feature type="zinc finger region" description="C3H1-type" evidence="5">
    <location>
        <begin position="25"/>
        <end position="53"/>
    </location>
</feature>
<dbReference type="PROSITE" id="PS50103">
    <property type="entry name" value="ZF_C3H1"/>
    <property type="match status" value="1"/>
</dbReference>
<keyword evidence="4 5" id="KW-0862">Zinc</keyword>
<dbReference type="FunFam" id="4.10.1000.10:FF:000001">
    <property type="entry name" value="zinc finger CCCH domain-containing protein 15-like"/>
    <property type="match status" value="1"/>
</dbReference>
<evidence type="ECO:0000256" key="4">
    <source>
        <dbReference type="ARBA" id="ARBA00022833"/>
    </source>
</evidence>
<dbReference type="GO" id="GO:0008270">
    <property type="term" value="F:zinc ion binding"/>
    <property type="evidence" value="ECO:0007669"/>
    <property type="project" value="UniProtKB-KW"/>
</dbReference>
<dbReference type="SUPFAM" id="SSF90229">
    <property type="entry name" value="CCCH zinc finger"/>
    <property type="match status" value="1"/>
</dbReference>
<dbReference type="AlphaFoldDB" id="A0A699H0C0"/>
<dbReference type="Pfam" id="PF00642">
    <property type="entry name" value="zf-CCCH"/>
    <property type="match status" value="1"/>
</dbReference>
<feature type="domain" description="C3H1-type" evidence="6">
    <location>
        <begin position="25"/>
        <end position="53"/>
    </location>
</feature>
<keyword evidence="2" id="KW-0677">Repeat</keyword>
<reference evidence="7" key="1">
    <citation type="journal article" date="2019" name="Sci. Rep.">
        <title>Draft genome of Tanacetum cinerariifolium, the natural source of mosquito coil.</title>
        <authorList>
            <person name="Yamashiro T."/>
            <person name="Shiraishi A."/>
            <person name="Satake H."/>
            <person name="Nakayama K."/>
        </authorList>
    </citation>
    <scope>NUCLEOTIDE SEQUENCE</scope>
</reference>
<evidence type="ECO:0000256" key="2">
    <source>
        <dbReference type="ARBA" id="ARBA00022737"/>
    </source>
</evidence>
<keyword evidence="3 5" id="KW-0863">Zinc-finger</keyword>
<dbReference type="GO" id="GO:0003729">
    <property type="term" value="F:mRNA binding"/>
    <property type="evidence" value="ECO:0007669"/>
    <property type="project" value="InterPro"/>
</dbReference>
<protein>
    <submittedName>
        <fullName evidence="7">Zinc finger CCCH domain-containing protein 14</fullName>
    </submittedName>
</protein>
<evidence type="ECO:0000256" key="5">
    <source>
        <dbReference type="PROSITE-ProRule" id="PRU00723"/>
    </source>
</evidence>
<keyword evidence="1 5" id="KW-0479">Metal-binding</keyword>
<dbReference type="Gene3D" id="4.10.1000.10">
    <property type="entry name" value="Zinc finger, CCCH-type"/>
    <property type="match status" value="1"/>
</dbReference>
<evidence type="ECO:0000259" key="6">
    <source>
        <dbReference type="PROSITE" id="PS50103"/>
    </source>
</evidence>
<name>A0A699H0C0_TANCI</name>
<evidence type="ECO:0000313" key="7">
    <source>
        <dbReference type="EMBL" id="GEW97423.1"/>
    </source>
</evidence>
<dbReference type="SMART" id="SM00356">
    <property type="entry name" value="ZnF_C3H1"/>
    <property type="match status" value="1"/>
</dbReference>
<evidence type="ECO:0000256" key="3">
    <source>
        <dbReference type="ARBA" id="ARBA00022771"/>
    </source>
</evidence>